<keyword evidence="1" id="KW-0732">Signal</keyword>
<dbReference type="Pfam" id="PF12978">
    <property type="entry name" value="DUF3862"/>
    <property type="match status" value="1"/>
</dbReference>
<sequence length="215" mass="24528">MSENEKKPFYRRNWFWITILSIIAVVSTTTYLANNFYYQDEADQANLEQRKDQAERKQAEKNPSLVAKYDSIKTGKKGYSRKNVIQLLGNPTETQTMDKRGRDVIATWNKTNNSNQVMIQITFFKDIAKSKSIQGLDIDREKSLTLADYEKIENGDNYNHVISVLGDPDDYSDINGVRTLTYVSDLSEADPSQNASIDIKLSDNQVIAKAQVNLK</sequence>
<accession>A0A9D1ZM00</accession>
<evidence type="ECO:0000313" key="3">
    <source>
        <dbReference type="EMBL" id="HIY92003.1"/>
    </source>
</evidence>
<comment type="caution">
    <text evidence="3">The sequence shown here is derived from an EMBL/GenBank/DDBJ whole genome shotgun (WGS) entry which is preliminary data.</text>
</comment>
<dbReference type="Proteomes" id="UP000824013">
    <property type="component" value="Unassembled WGS sequence"/>
</dbReference>
<name>A0A9D1ZM00_9LACO</name>
<keyword evidence="2" id="KW-1133">Transmembrane helix</keyword>
<feature type="transmembrane region" description="Helical" evidence="2">
    <location>
        <begin position="14"/>
        <end position="33"/>
    </location>
</feature>
<keyword evidence="2" id="KW-0472">Membrane</keyword>
<evidence type="ECO:0000256" key="1">
    <source>
        <dbReference type="ARBA" id="ARBA00022729"/>
    </source>
</evidence>
<keyword evidence="2" id="KW-0812">Transmembrane</keyword>
<dbReference type="InterPro" id="IPR024418">
    <property type="entry name" value="DUF3862"/>
</dbReference>
<gene>
    <name evidence="3" type="ORF">H9820_03535</name>
</gene>
<dbReference type="Gene3D" id="3.30.1450.10">
    <property type="match status" value="2"/>
</dbReference>
<evidence type="ECO:0000256" key="2">
    <source>
        <dbReference type="SAM" id="Phobius"/>
    </source>
</evidence>
<proteinExistence type="predicted"/>
<dbReference type="EMBL" id="DXCM01000024">
    <property type="protein sequence ID" value="HIY92003.1"/>
    <property type="molecule type" value="Genomic_DNA"/>
</dbReference>
<protein>
    <submittedName>
        <fullName evidence="3">DUF3862 domain-containing protein</fullName>
    </submittedName>
</protein>
<organism evidence="3 4">
    <name type="scientific">Candidatus Companilactobacillus pullicola</name>
    <dbReference type="NCBI Taxonomy" id="2838523"/>
    <lineage>
        <taxon>Bacteria</taxon>
        <taxon>Bacillati</taxon>
        <taxon>Bacillota</taxon>
        <taxon>Bacilli</taxon>
        <taxon>Lactobacillales</taxon>
        <taxon>Lactobacillaceae</taxon>
        <taxon>Companilactobacillus</taxon>
    </lineage>
</organism>
<dbReference type="InterPro" id="IPR037873">
    <property type="entry name" value="BamE-like"/>
</dbReference>
<dbReference type="AlphaFoldDB" id="A0A9D1ZM00"/>
<evidence type="ECO:0000313" key="4">
    <source>
        <dbReference type="Proteomes" id="UP000824013"/>
    </source>
</evidence>
<reference evidence="3" key="1">
    <citation type="journal article" date="2021" name="PeerJ">
        <title>Extensive microbial diversity within the chicken gut microbiome revealed by metagenomics and culture.</title>
        <authorList>
            <person name="Gilroy R."/>
            <person name="Ravi A."/>
            <person name="Getino M."/>
            <person name="Pursley I."/>
            <person name="Horton D.L."/>
            <person name="Alikhan N.F."/>
            <person name="Baker D."/>
            <person name="Gharbi K."/>
            <person name="Hall N."/>
            <person name="Watson M."/>
            <person name="Adriaenssens E.M."/>
            <person name="Foster-Nyarko E."/>
            <person name="Jarju S."/>
            <person name="Secka A."/>
            <person name="Antonio M."/>
            <person name="Oren A."/>
            <person name="Chaudhuri R.R."/>
            <person name="La Ragione R."/>
            <person name="Hildebrand F."/>
            <person name="Pallen M.J."/>
        </authorList>
    </citation>
    <scope>NUCLEOTIDE SEQUENCE</scope>
    <source>
        <strain evidence="3">3204</strain>
    </source>
</reference>
<reference evidence="3" key="2">
    <citation type="submission" date="2021-04" db="EMBL/GenBank/DDBJ databases">
        <authorList>
            <person name="Gilroy R."/>
        </authorList>
    </citation>
    <scope>NUCLEOTIDE SEQUENCE</scope>
    <source>
        <strain evidence="3">3204</strain>
    </source>
</reference>